<dbReference type="HOGENOM" id="CLU_071931_2_1_1"/>
<name>A0A0C3B0H8_PILCF</name>
<protein>
    <recommendedName>
        <fullName evidence="4">DUF1264-domain-containing protein</fullName>
    </recommendedName>
</protein>
<organism evidence="2 3">
    <name type="scientific">Piloderma croceum (strain F 1598)</name>
    <dbReference type="NCBI Taxonomy" id="765440"/>
    <lineage>
        <taxon>Eukaryota</taxon>
        <taxon>Fungi</taxon>
        <taxon>Dikarya</taxon>
        <taxon>Basidiomycota</taxon>
        <taxon>Agaricomycotina</taxon>
        <taxon>Agaricomycetes</taxon>
        <taxon>Agaricomycetidae</taxon>
        <taxon>Atheliales</taxon>
        <taxon>Atheliaceae</taxon>
        <taxon>Piloderma</taxon>
    </lineage>
</organism>
<dbReference type="InParanoid" id="A0A0C3B0H8"/>
<dbReference type="OrthoDB" id="1901244at2759"/>
<reference evidence="3" key="2">
    <citation type="submission" date="2015-01" db="EMBL/GenBank/DDBJ databases">
        <title>Evolutionary Origins and Diversification of the Mycorrhizal Mutualists.</title>
        <authorList>
            <consortium name="DOE Joint Genome Institute"/>
            <consortium name="Mycorrhizal Genomics Consortium"/>
            <person name="Kohler A."/>
            <person name="Kuo A."/>
            <person name="Nagy L.G."/>
            <person name="Floudas D."/>
            <person name="Copeland A."/>
            <person name="Barry K.W."/>
            <person name="Cichocki N."/>
            <person name="Veneault-Fourrey C."/>
            <person name="LaButti K."/>
            <person name="Lindquist E.A."/>
            <person name="Lipzen A."/>
            <person name="Lundell T."/>
            <person name="Morin E."/>
            <person name="Murat C."/>
            <person name="Riley R."/>
            <person name="Ohm R."/>
            <person name="Sun H."/>
            <person name="Tunlid A."/>
            <person name="Henrissat B."/>
            <person name="Grigoriev I.V."/>
            <person name="Hibbett D.S."/>
            <person name="Martin F."/>
        </authorList>
    </citation>
    <scope>NUCLEOTIDE SEQUENCE [LARGE SCALE GENOMIC DNA]</scope>
    <source>
        <strain evidence="3">F 1598</strain>
    </source>
</reference>
<dbReference type="PANTHER" id="PTHR31360">
    <property type="match status" value="1"/>
</dbReference>
<dbReference type="AlphaFoldDB" id="A0A0C3B0H8"/>
<dbReference type="InterPro" id="IPR010686">
    <property type="entry name" value="OBAP-like"/>
</dbReference>
<dbReference type="Proteomes" id="UP000054166">
    <property type="component" value="Unassembled WGS sequence"/>
</dbReference>
<comment type="similarity">
    <text evidence="1">Belongs to the OBAP family.</text>
</comment>
<proteinExistence type="inferred from homology"/>
<keyword evidence="3" id="KW-1185">Reference proteome</keyword>
<evidence type="ECO:0000256" key="1">
    <source>
        <dbReference type="ARBA" id="ARBA00009740"/>
    </source>
</evidence>
<dbReference type="PANTHER" id="PTHR31360:SF0">
    <property type="entry name" value="OIL BODY-ASSOCIATED PROTEIN 1B"/>
    <property type="match status" value="1"/>
</dbReference>
<evidence type="ECO:0008006" key="4">
    <source>
        <dbReference type="Google" id="ProtNLM"/>
    </source>
</evidence>
<gene>
    <name evidence="2" type="ORF">PILCRDRAFT_791346</name>
</gene>
<dbReference type="STRING" id="765440.A0A0C3B0H8"/>
<evidence type="ECO:0000313" key="3">
    <source>
        <dbReference type="Proteomes" id="UP000054166"/>
    </source>
</evidence>
<evidence type="ECO:0000313" key="2">
    <source>
        <dbReference type="EMBL" id="KIM79733.1"/>
    </source>
</evidence>
<sequence length="255" mass="28613">MLSLQNLSTNAKHSLYGTSAFNMAGEAIMSFAPINAIHQHLCAFHYYAHDRTRQIEAHHFCHHWSKDLHQCVIYDSDEPNARLIGIEYIISENLFKTLDEQEKRYWHSHKYEVCVSINVTGKPMLTKTLQKPDVVNDMAEQPAMLELQTTYGKTVHTWQPDIHPDIPLGSPNLMMSFTAPTPTSPSGINPSQLQARDAKLGISTDAKRELRAGYLPNYGVSVDGEGEGVEVEGCDEGERRGSCLQFVAEERAVKT</sequence>
<dbReference type="Pfam" id="PF06884">
    <property type="entry name" value="DUF1264"/>
    <property type="match status" value="1"/>
</dbReference>
<accession>A0A0C3B0H8</accession>
<reference evidence="2 3" key="1">
    <citation type="submission" date="2014-04" db="EMBL/GenBank/DDBJ databases">
        <authorList>
            <consortium name="DOE Joint Genome Institute"/>
            <person name="Kuo A."/>
            <person name="Tarkka M."/>
            <person name="Buscot F."/>
            <person name="Kohler A."/>
            <person name="Nagy L.G."/>
            <person name="Floudas D."/>
            <person name="Copeland A."/>
            <person name="Barry K.W."/>
            <person name="Cichocki N."/>
            <person name="Veneault-Fourrey C."/>
            <person name="LaButti K."/>
            <person name="Lindquist E.A."/>
            <person name="Lipzen A."/>
            <person name="Lundell T."/>
            <person name="Morin E."/>
            <person name="Murat C."/>
            <person name="Sun H."/>
            <person name="Tunlid A."/>
            <person name="Henrissat B."/>
            <person name="Grigoriev I.V."/>
            <person name="Hibbett D.S."/>
            <person name="Martin F."/>
            <person name="Nordberg H.P."/>
            <person name="Cantor M.N."/>
            <person name="Hua S.X."/>
        </authorList>
    </citation>
    <scope>NUCLEOTIDE SEQUENCE [LARGE SCALE GENOMIC DNA]</scope>
    <source>
        <strain evidence="2 3">F 1598</strain>
    </source>
</reference>
<dbReference type="EMBL" id="KN833008">
    <property type="protein sequence ID" value="KIM79733.1"/>
    <property type="molecule type" value="Genomic_DNA"/>
</dbReference>